<evidence type="ECO:0000256" key="1">
    <source>
        <dbReference type="ARBA" id="ARBA00006547"/>
    </source>
</evidence>
<comment type="caution">
    <text evidence="3">The sequence shown here is derived from an EMBL/GenBank/DDBJ whole genome shotgun (WGS) entry which is preliminary data.</text>
</comment>
<accession>A0ABV7EAW8</accession>
<dbReference type="EMBL" id="JBHRSU010000002">
    <property type="protein sequence ID" value="MFC3099757.1"/>
    <property type="molecule type" value="Genomic_DNA"/>
</dbReference>
<dbReference type="Pfam" id="PF00797">
    <property type="entry name" value="Acetyltransf_2"/>
    <property type="match status" value="1"/>
</dbReference>
<evidence type="ECO:0000256" key="2">
    <source>
        <dbReference type="RuleBase" id="RU003452"/>
    </source>
</evidence>
<sequence length="281" mass="29999">MTDARLAAYLARLGLPSAPPATPQGLAQVQAAHRQAITFENIDVLRGHTPAIGSDAVFAKLVEHGRGGYCFEQNRLYADMLAAMGIATRPLLARPRLAMPADFIGPRTHVLLLAEVEGQQWLADAGFGGSFVPPLPLVDGASAQTGDGARHRLRRAGEPHGEWLLERAGPRTTTDGRAQETAEWQAQYSFDLAPVMPMDLEQANHWTATWPASRFRAGLVVSRVLPAGFAALTGCSLSIGGPDGAERRELADAAEVQSALAMHFGLNLPLGEVEKLGLFAL</sequence>
<dbReference type="PRINTS" id="PR01543">
    <property type="entry name" value="ANATRNSFRASE"/>
</dbReference>
<name>A0ABV7EAW8_9SPHN</name>
<organism evidence="3 4">
    <name type="scientific">Alteraurantiacibacter lauratis</name>
    <dbReference type="NCBI Taxonomy" id="2054627"/>
    <lineage>
        <taxon>Bacteria</taxon>
        <taxon>Pseudomonadati</taxon>
        <taxon>Pseudomonadota</taxon>
        <taxon>Alphaproteobacteria</taxon>
        <taxon>Sphingomonadales</taxon>
        <taxon>Erythrobacteraceae</taxon>
        <taxon>Alteraurantiacibacter</taxon>
    </lineage>
</organism>
<dbReference type="InterPro" id="IPR038765">
    <property type="entry name" value="Papain-like_cys_pep_sf"/>
</dbReference>
<dbReference type="Gene3D" id="3.30.2140.10">
    <property type="entry name" value="Arylamine N-acetyltransferase"/>
    <property type="match status" value="1"/>
</dbReference>
<evidence type="ECO:0000313" key="4">
    <source>
        <dbReference type="Proteomes" id="UP001595378"/>
    </source>
</evidence>
<protein>
    <submittedName>
        <fullName evidence="3">Arylamine N-acetyltransferase</fullName>
    </submittedName>
</protein>
<dbReference type="SUPFAM" id="SSF54001">
    <property type="entry name" value="Cysteine proteinases"/>
    <property type="match status" value="1"/>
</dbReference>
<dbReference type="PANTHER" id="PTHR11786">
    <property type="entry name" value="N-HYDROXYARYLAMINE O-ACETYLTRANSFERASE"/>
    <property type="match status" value="1"/>
</dbReference>
<comment type="similarity">
    <text evidence="1 2">Belongs to the arylamine N-acetyltransferase family.</text>
</comment>
<proteinExistence type="inferred from homology"/>
<keyword evidence="4" id="KW-1185">Reference proteome</keyword>
<evidence type="ECO:0000313" key="3">
    <source>
        <dbReference type="EMBL" id="MFC3099757.1"/>
    </source>
</evidence>
<gene>
    <name evidence="3" type="ORF">ACFODK_02505</name>
</gene>
<dbReference type="InterPro" id="IPR001447">
    <property type="entry name" value="Arylamine_N-AcTrfase"/>
</dbReference>
<dbReference type="RefSeq" id="WP_336920338.1">
    <property type="nucleotide sequence ID" value="NZ_JBANRN010000016.1"/>
</dbReference>
<dbReference type="PANTHER" id="PTHR11786:SF0">
    <property type="entry name" value="ARYLAMINE N-ACETYLTRANSFERASE 4-RELATED"/>
    <property type="match status" value="1"/>
</dbReference>
<dbReference type="Gene3D" id="2.40.128.150">
    <property type="entry name" value="Cysteine proteinases"/>
    <property type="match status" value="1"/>
</dbReference>
<reference evidence="4" key="1">
    <citation type="journal article" date="2019" name="Int. J. Syst. Evol. Microbiol.">
        <title>The Global Catalogue of Microorganisms (GCM) 10K type strain sequencing project: providing services to taxonomists for standard genome sequencing and annotation.</title>
        <authorList>
            <consortium name="The Broad Institute Genomics Platform"/>
            <consortium name="The Broad Institute Genome Sequencing Center for Infectious Disease"/>
            <person name="Wu L."/>
            <person name="Ma J."/>
        </authorList>
    </citation>
    <scope>NUCLEOTIDE SEQUENCE [LARGE SCALE GENOMIC DNA]</scope>
    <source>
        <strain evidence="4">KCTC 52606</strain>
    </source>
</reference>
<dbReference type="Proteomes" id="UP001595378">
    <property type="component" value="Unassembled WGS sequence"/>
</dbReference>